<evidence type="ECO:0000256" key="4">
    <source>
        <dbReference type="PROSITE-ProRule" id="PRU00169"/>
    </source>
</evidence>
<dbReference type="Pfam" id="PF25487">
    <property type="entry name" value="ETR1_N"/>
    <property type="match status" value="1"/>
</dbReference>
<dbReference type="GO" id="GO:0005524">
    <property type="term" value="F:ATP binding"/>
    <property type="evidence" value="ECO:0007669"/>
    <property type="project" value="UniProtKB-KW"/>
</dbReference>
<feature type="transmembrane region" description="Helical" evidence="5">
    <location>
        <begin position="55"/>
        <end position="81"/>
    </location>
</feature>
<dbReference type="SUPFAM" id="SSF52172">
    <property type="entry name" value="CheY-like"/>
    <property type="match status" value="1"/>
</dbReference>
<feature type="transmembrane region" description="Helical" evidence="5">
    <location>
        <begin position="93"/>
        <end position="112"/>
    </location>
</feature>
<dbReference type="InterPro" id="IPR004358">
    <property type="entry name" value="Sig_transdc_His_kin-like_C"/>
</dbReference>
<comment type="caution">
    <text evidence="8">The sequence shown here is derived from an EMBL/GenBank/DDBJ whole genome shotgun (WGS) entry which is preliminary data.</text>
</comment>
<dbReference type="Gene3D" id="3.30.565.10">
    <property type="entry name" value="Histidine kinase-like ATPase, C-terminal domain"/>
    <property type="match status" value="2"/>
</dbReference>
<dbReference type="Proteomes" id="UP001589896">
    <property type="component" value="Unassembled WGS sequence"/>
</dbReference>
<dbReference type="InterPro" id="IPR058544">
    <property type="entry name" value="ETR1_N"/>
</dbReference>
<dbReference type="EMBL" id="JBHLTG010000004">
    <property type="protein sequence ID" value="MFC0679614.1"/>
    <property type="molecule type" value="Genomic_DNA"/>
</dbReference>
<protein>
    <recommendedName>
        <fullName evidence="2">histidine kinase</fullName>
        <ecNumber evidence="2">2.7.13.3</ecNumber>
    </recommendedName>
</protein>
<evidence type="ECO:0000256" key="1">
    <source>
        <dbReference type="ARBA" id="ARBA00000085"/>
    </source>
</evidence>
<dbReference type="InterPro" id="IPR005467">
    <property type="entry name" value="His_kinase_dom"/>
</dbReference>
<dbReference type="InterPro" id="IPR001789">
    <property type="entry name" value="Sig_transdc_resp-reg_receiver"/>
</dbReference>
<dbReference type="PRINTS" id="PR00344">
    <property type="entry name" value="BCTRLSENSOR"/>
</dbReference>
<dbReference type="InterPro" id="IPR003661">
    <property type="entry name" value="HisK_dim/P_dom"/>
</dbReference>
<dbReference type="CDD" id="cd00082">
    <property type="entry name" value="HisKA"/>
    <property type="match status" value="2"/>
</dbReference>
<dbReference type="RefSeq" id="WP_386670557.1">
    <property type="nucleotide sequence ID" value="NZ_JBHLTG010000004.1"/>
</dbReference>
<keyword evidence="8" id="KW-0547">Nucleotide-binding</keyword>
<keyword evidence="8" id="KW-0067">ATP-binding</keyword>
<dbReference type="InterPro" id="IPR003594">
    <property type="entry name" value="HATPase_dom"/>
</dbReference>
<feature type="modified residue" description="4-aspartylphosphate" evidence="4">
    <location>
        <position position="502"/>
    </location>
</feature>
<dbReference type="PANTHER" id="PTHR43547:SF2">
    <property type="entry name" value="HYBRID SIGNAL TRANSDUCTION HISTIDINE KINASE C"/>
    <property type="match status" value="1"/>
</dbReference>
<feature type="domain" description="Histidine kinase" evidence="6">
    <location>
        <begin position="191"/>
        <end position="407"/>
    </location>
</feature>
<dbReference type="Pfam" id="PF00072">
    <property type="entry name" value="Response_reg"/>
    <property type="match status" value="1"/>
</dbReference>
<evidence type="ECO:0000313" key="9">
    <source>
        <dbReference type="Proteomes" id="UP001589896"/>
    </source>
</evidence>
<dbReference type="EC" id="2.7.13.3" evidence="2"/>
<keyword evidence="5" id="KW-0472">Membrane</keyword>
<dbReference type="SMART" id="SM00448">
    <property type="entry name" value="REC"/>
    <property type="match status" value="1"/>
</dbReference>
<proteinExistence type="predicted"/>
<sequence length="853" mass="93073">MSSATIREHPAVQRVIMQALCLAFPGRPMPQWLSDALEKSAYFMPHGHCYLWIPWLLWLHVLSDFLIGAAYLGISLILWALVRKIRLPFSPVFIAFGLFIGLCGMTHFMEIWTAWNPDYIFEGLVKAATAAASVATAIGLFYIRPQVEEVVYTARLSEERRIKLESTHAELEATLAQVRELNELKGQFFANVSHELRTPLTLILGPAEHLLADDTLTTSQRRQLESISANGKMLLKQVNDLLDLAKLDFGNAELAYAEFDVAAWLRRLVGQFEIAAEQRELRLVVQSPDRLVVHADQDKLERIVVNLLSNALKFTPRGGAVEVGLSEQDGMIRIAVSDTGPGVPVDQREAIFERFRQAEGSATREHGGTGLGLAIVKEFVELHGGTVTVSDAAGGGSSFIAALPKAAPRALDVSPAPVGAGSRAPALEGALHELSVQASTTSGESLPSVAGRPEVLVVEDNPELRAFMAGALAERFNVITAADGVEGLTEARALRPDLVITDVMMPRMSGDQLVEALRADAQFDTVPVLLLTAKADDELRVRMLASGAQDYLTKPFQPQELLARAGNLIGAKRAGDALRTELASLSTDLVGLAETVSQRNRQLRLAVETAEVAREQAEAASRTKSAFLGVISHELRTPLSTLNMTLQVISRDTRNELPAALASRMERLMRASSQMTSLVEGLLEYTRVESGRLRLQLERIDVTELAREIMRDHVEQVPPGVQMEMQPAPEDMPALESDRRLLSVVIGNLLSNALKFTQQGAVTLRLAHTAEVAVIEVADTGIGIAPEDLERIFEPFEQLEPVRRKSVPGMGLGLALVRQLVQAIGGRIDLSSTVGEGTLFRVSLPIQQPRNES</sequence>
<feature type="domain" description="Response regulatory" evidence="7">
    <location>
        <begin position="454"/>
        <end position="569"/>
    </location>
</feature>
<evidence type="ECO:0000313" key="8">
    <source>
        <dbReference type="EMBL" id="MFC0679614.1"/>
    </source>
</evidence>
<dbReference type="CDD" id="cd16922">
    <property type="entry name" value="HATPase_EvgS-ArcB-TorS-like"/>
    <property type="match status" value="1"/>
</dbReference>
<comment type="catalytic activity">
    <reaction evidence="1">
        <text>ATP + protein L-histidine = ADP + protein N-phospho-L-histidine.</text>
        <dbReference type="EC" id="2.7.13.3"/>
    </reaction>
</comment>
<evidence type="ECO:0000259" key="6">
    <source>
        <dbReference type="PROSITE" id="PS50109"/>
    </source>
</evidence>
<reference evidence="8 9" key="1">
    <citation type="submission" date="2024-09" db="EMBL/GenBank/DDBJ databases">
        <authorList>
            <person name="Sun Q."/>
            <person name="Mori K."/>
        </authorList>
    </citation>
    <scope>NUCLEOTIDE SEQUENCE [LARGE SCALE GENOMIC DNA]</scope>
    <source>
        <strain evidence="8 9">KCTC 23076</strain>
    </source>
</reference>
<name>A0ABV6RSQ5_9GAMM</name>
<dbReference type="SUPFAM" id="SSF47384">
    <property type="entry name" value="Homodimeric domain of signal transducing histidine kinase"/>
    <property type="match status" value="2"/>
</dbReference>
<dbReference type="Gene3D" id="3.40.50.2300">
    <property type="match status" value="1"/>
</dbReference>
<dbReference type="PROSITE" id="PS50109">
    <property type="entry name" value="HIS_KIN"/>
    <property type="match status" value="2"/>
</dbReference>
<dbReference type="Pfam" id="PF00512">
    <property type="entry name" value="HisKA"/>
    <property type="match status" value="2"/>
</dbReference>
<evidence type="ECO:0000256" key="3">
    <source>
        <dbReference type="ARBA" id="ARBA00022553"/>
    </source>
</evidence>
<dbReference type="SMART" id="SM00387">
    <property type="entry name" value="HATPase_c"/>
    <property type="match status" value="2"/>
</dbReference>
<dbReference type="InterPro" id="IPR011006">
    <property type="entry name" value="CheY-like_superfamily"/>
</dbReference>
<feature type="domain" description="Histidine kinase" evidence="6">
    <location>
        <begin position="630"/>
        <end position="848"/>
    </location>
</feature>
<dbReference type="InterPro" id="IPR036097">
    <property type="entry name" value="HisK_dim/P_sf"/>
</dbReference>
<organism evidence="8 9">
    <name type="scientific">Lysobacter korlensis</name>
    <dbReference type="NCBI Taxonomy" id="553636"/>
    <lineage>
        <taxon>Bacteria</taxon>
        <taxon>Pseudomonadati</taxon>
        <taxon>Pseudomonadota</taxon>
        <taxon>Gammaproteobacteria</taxon>
        <taxon>Lysobacterales</taxon>
        <taxon>Lysobacteraceae</taxon>
        <taxon>Lysobacter</taxon>
    </lineage>
</organism>
<evidence type="ECO:0000256" key="5">
    <source>
        <dbReference type="SAM" id="Phobius"/>
    </source>
</evidence>
<evidence type="ECO:0000256" key="2">
    <source>
        <dbReference type="ARBA" id="ARBA00012438"/>
    </source>
</evidence>
<evidence type="ECO:0000259" key="7">
    <source>
        <dbReference type="PROSITE" id="PS50110"/>
    </source>
</evidence>
<dbReference type="SMART" id="SM00388">
    <property type="entry name" value="HisKA"/>
    <property type="match status" value="2"/>
</dbReference>
<gene>
    <name evidence="8" type="ORF">ACFFGH_17390</name>
</gene>
<keyword evidence="3 4" id="KW-0597">Phosphoprotein</keyword>
<keyword evidence="5" id="KW-1133">Transmembrane helix</keyword>
<accession>A0ABV6RSQ5</accession>
<dbReference type="InterPro" id="IPR036890">
    <property type="entry name" value="HATPase_C_sf"/>
</dbReference>
<dbReference type="PANTHER" id="PTHR43547">
    <property type="entry name" value="TWO-COMPONENT HISTIDINE KINASE"/>
    <property type="match status" value="1"/>
</dbReference>
<keyword evidence="9" id="KW-1185">Reference proteome</keyword>
<dbReference type="Gene3D" id="1.10.287.130">
    <property type="match status" value="2"/>
</dbReference>
<keyword evidence="5" id="KW-0812">Transmembrane</keyword>
<dbReference type="SUPFAM" id="SSF55874">
    <property type="entry name" value="ATPase domain of HSP90 chaperone/DNA topoisomerase II/histidine kinase"/>
    <property type="match status" value="2"/>
</dbReference>
<dbReference type="PROSITE" id="PS50110">
    <property type="entry name" value="RESPONSE_REGULATORY"/>
    <property type="match status" value="1"/>
</dbReference>
<dbReference type="Pfam" id="PF02518">
    <property type="entry name" value="HATPase_c"/>
    <property type="match status" value="2"/>
</dbReference>